<comment type="subcellular location">
    <subcellularLocation>
        <location evidence="1">Cell membrane</location>
        <topology evidence="1">Multi-pass membrane protein</topology>
    </subcellularLocation>
    <subcellularLocation>
        <location evidence="6">Membrane</location>
        <topology evidence="6">Multi-pass membrane protein</topology>
    </subcellularLocation>
</comment>
<organism evidence="9 10">
    <name type="scientific">Limnoglobus roseus</name>
    <dbReference type="NCBI Taxonomy" id="2598579"/>
    <lineage>
        <taxon>Bacteria</taxon>
        <taxon>Pseudomonadati</taxon>
        <taxon>Planctomycetota</taxon>
        <taxon>Planctomycetia</taxon>
        <taxon>Gemmatales</taxon>
        <taxon>Gemmataceae</taxon>
        <taxon>Limnoglobus</taxon>
    </lineage>
</organism>
<protein>
    <submittedName>
        <fullName evidence="9">Biopolymer transporter ExbB</fullName>
    </submittedName>
</protein>
<gene>
    <name evidence="9" type="ORF">PX52LOC_04059</name>
</gene>
<keyword evidence="6" id="KW-0653">Protein transport</keyword>
<dbReference type="GO" id="GO:0015031">
    <property type="term" value="P:protein transport"/>
    <property type="evidence" value="ECO:0007669"/>
    <property type="project" value="UniProtKB-KW"/>
</dbReference>
<name>A0A5C1AFT9_9BACT</name>
<evidence type="ECO:0000256" key="5">
    <source>
        <dbReference type="ARBA" id="ARBA00023136"/>
    </source>
</evidence>
<dbReference type="EMBL" id="CP042425">
    <property type="protein sequence ID" value="QEL17083.1"/>
    <property type="molecule type" value="Genomic_DNA"/>
</dbReference>
<evidence type="ECO:0000259" key="8">
    <source>
        <dbReference type="Pfam" id="PF01618"/>
    </source>
</evidence>
<comment type="similarity">
    <text evidence="6">Belongs to the exbB/tolQ family.</text>
</comment>
<feature type="transmembrane region" description="Helical" evidence="7">
    <location>
        <begin position="168"/>
        <end position="189"/>
    </location>
</feature>
<feature type="domain" description="MotA/TolQ/ExbB proton channel" evidence="8">
    <location>
        <begin position="131"/>
        <end position="245"/>
    </location>
</feature>
<evidence type="ECO:0000256" key="6">
    <source>
        <dbReference type="RuleBase" id="RU004057"/>
    </source>
</evidence>
<keyword evidence="4 7" id="KW-1133">Transmembrane helix</keyword>
<dbReference type="KEGG" id="lrs:PX52LOC_04059"/>
<accession>A0A5C1AFT9</accession>
<evidence type="ECO:0000313" key="10">
    <source>
        <dbReference type="Proteomes" id="UP000324974"/>
    </source>
</evidence>
<evidence type="ECO:0000256" key="1">
    <source>
        <dbReference type="ARBA" id="ARBA00004651"/>
    </source>
</evidence>
<keyword evidence="3 7" id="KW-0812">Transmembrane</keyword>
<feature type="transmembrane region" description="Helical" evidence="7">
    <location>
        <begin position="12"/>
        <end position="32"/>
    </location>
</feature>
<dbReference type="OrthoDB" id="5290956at2"/>
<dbReference type="Pfam" id="PF01618">
    <property type="entry name" value="MotA_ExbB"/>
    <property type="match status" value="1"/>
</dbReference>
<evidence type="ECO:0000256" key="2">
    <source>
        <dbReference type="ARBA" id="ARBA00022475"/>
    </source>
</evidence>
<evidence type="ECO:0000256" key="3">
    <source>
        <dbReference type="ARBA" id="ARBA00022692"/>
    </source>
</evidence>
<evidence type="ECO:0000313" key="9">
    <source>
        <dbReference type="EMBL" id="QEL17083.1"/>
    </source>
</evidence>
<evidence type="ECO:0000256" key="7">
    <source>
        <dbReference type="SAM" id="Phobius"/>
    </source>
</evidence>
<dbReference type="GO" id="GO:0005886">
    <property type="term" value="C:plasma membrane"/>
    <property type="evidence" value="ECO:0007669"/>
    <property type="project" value="UniProtKB-SubCell"/>
</dbReference>
<keyword evidence="2" id="KW-1003">Cell membrane</keyword>
<evidence type="ECO:0000256" key="4">
    <source>
        <dbReference type="ARBA" id="ARBA00022989"/>
    </source>
</evidence>
<sequence>MSLRSSHKPAREWLLLVVALVVVGAVVIPLWQFTGSGETRAEFLAKWTPERISKLLLGPEQVACYLCFVWATLVLIVRSREVSRQRAAFHLELLPTDEGARILPEDARPLARKVDQVSSRGGPYILANMIRLGLGKYAVSKAAPDVAEVVRNQADIEYGRLTASMGGLVSYLAWAIPAIGFIGTVRGLAGSFGLGGTQEIDNATFLRVATDQLKIAFDCTLVALVLSIVLMYLLHSVQRSEETLVIDCQEYCQEHLLLRLYDPRADGGEKN</sequence>
<proteinExistence type="inferred from homology"/>
<keyword evidence="10" id="KW-1185">Reference proteome</keyword>
<reference evidence="10" key="1">
    <citation type="submission" date="2019-08" db="EMBL/GenBank/DDBJ databases">
        <title>Limnoglobus roseus gen. nov., sp. nov., a novel freshwater planctomycete with a giant genome from the family Gemmataceae.</title>
        <authorList>
            <person name="Kulichevskaya I.S."/>
            <person name="Naumoff D.G."/>
            <person name="Miroshnikov K."/>
            <person name="Ivanova A."/>
            <person name="Philippov D.A."/>
            <person name="Hakobyan A."/>
            <person name="Rijpstra I.C."/>
            <person name="Sinninghe Damste J.S."/>
            <person name="Liesack W."/>
            <person name="Dedysh S.N."/>
        </authorList>
    </citation>
    <scope>NUCLEOTIDE SEQUENCE [LARGE SCALE GENOMIC DNA]</scope>
    <source>
        <strain evidence="10">PX52</strain>
    </source>
</reference>
<feature type="transmembrane region" description="Helical" evidence="7">
    <location>
        <begin position="215"/>
        <end position="234"/>
    </location>
</feature>
<dbReference type="InterPro" id="IPR002898">
    <property type="entry name" value="MotA_ExbB_proton_chnl"/>
</dbReference>
<dbReference type="RefSeq" id="WP_149111737.1">
    <property type="nucleotide sequence ID" value="NZ_CP042425.1"/>
</dbReference>
<feature type="transmembrane region" description="Helical" evidence="7">
    <location>
        <begin position="52"/>
        <end position="77"/>
    </location>
</feature>
<keyword evidence="5 7" id="KW-0472">Membrane</keyword>
<dbReference type="AlphaFoldDB" id="A0A5C1AFT9"/>
<dbReference type="Proteomes" id="UP000324974">
    <property type="component" value="Chromosome"/>
</dbReference>
<keyword evidence="6" id="KW-0813">Transport</keyword>